<reference evidence="2 3" key="1">
    <citation type="submission" date="2020-02" db="EMBL/GenBank/DDBJ databases">
        <title>Genomic and physiological characterization of two novel Nitrospinaceae genera.</title>
        <authorList>
            <person name="Mueller A.J."/>
            <person name="Jung M.-Y."/>
            <person name="Strachan C.R."/>
            <person name="Herbold C.W."/>
            <person name="Kirkegaard R.H."/>
            <person name="Daims H."/>
        </authorList>
    </citation>
    <scope>NUCLEOTIDE SEQUENCE [LARGE SCALE GENOMIC DNA]</scope>
    <source>
        <strain evidence="2">EB</strain>
    </source>
</reference>
<dbReference type="InterPro" id="IPR009706">
    <property type="entry name" value="DUF1287"/>
</dbReference>
<dbReference type="AlphaFoldDB" id="A0A7T0BYA8"/>
<proteinExistence type="predicted"/>
<sequence>MQIPNVFLYLALIGSSLHFSSAPAFADLKLPKRLVAAALERTRHTVAYDGRYVSIKYPGGDVPKDIGVCSDVVIRSFRKLGIDLQQKIHEDMVKHFELYPSFWGLKAPDSNIDHRRVPNLRIFFKRHGVELPETRRGGDYKPGDLVTWNLKKSGHLPHIGIVTDQKSRDGMRPLIVHNIGEGPKLEDVLFDFKITGHYRYPAE</sequence>
<evidence type="ECO:0000313" key="2">
    <source>
        <dbReference type="EMBL" id="QPJ63081.1"/>
    </source>
</evidence>
<dbReference type="Pfam" id="PF06940">
    <property type="entry name" value="DUF1287"/>
    <property type="match status" value="1"/>
</dbReference>
<accession>A0A7T0BYA8</accession>
<gene>
    <name evidence="2" type="ORF">G3M70_14840</name>
</gene>
<protein>
    <submittedName>
        <fullName evidence="2">DUF1287 domain-containing protein</fullName>
    </submittedName>
</protein>
<name>A0A7T0BYA8_9BACT</name>
<organism evidence="2 3">
    <name type="scientific">Candidatus Nitronauta litoralis</name>
    <dbReference type="NCBI Taxonomy" id="2705533"/>
    <lineage>
        <taxon>Bacteria</taxon>
        <taxon>Pseudomonadati</taxon>
        <taxon>Nitrospinota/Tectimicrobiota group</taxon>
        <taxon>Nitrospinota</taxon>
        <taxon>Nitrospinia</taxon>
        <taxon>Nitrospinales</taxon>
        <taxon>Nitrospinaceae</taxon>
        <taxon>Candidatus Nitronauta</taxon>
    </lineage>
</organism>
<dbReference type="Proteomes" id="UP000594688">
    <property type="component" value="Chromosome"/>
</dbReference>
<dbReference type="PIRSF" id="PIRSF011444">
    <property type="entry name" value="DUF1287"/>
    <property type="match status" value="1"/>
</dbReference>
<evidence type="ECO:0000256" key="1">
    <source>
        <dbReference type="SAM" id="SignalP"/>
    </source>
</evidence>
<dbReference type="KEGG" id="nli:G3M70_14840"/>
<evidence type="ECO:0000313" key="3">
    <source>
        <dbReference type="Proteomes" id="UP000594688"/>
    </source>
</evidence>
<feature type="chain" id="PRO_5032713819" evidence="1">
    <location>
        <begin position="27"/>
        <end position="203"/>
    </location>
</feature>
<keyword evidence="1" id="KW-0732">Signal</keyword>
<feature type="signal peptide" evidence="1">
    <location>
        <begin position="1"/>
        <end position="26"/>
    </location>
</feature>
<dbReference type="EMBL" id="CP048685">
    <property type="protein sequence ID" value="QPJ63081.1"/>
    <property type="molecule type" value="Genomic_DNA"/>
</dbReference>